<evidence type="ECO:0000256" key="1">
    <source>
        <dbReference type="SAM" id="MobiDB-lite"/>
    </source>
</evidence>
<dbReference type="Proteomes" id="UP001596183">
    <property type="component" value="Unassembled WGS sequence"/>
</dbReference>
<gene>
    <name evidence="2" type="ORF">ACFP2V_20715</name>
</gene>
<organism evidence="2 3">
    <name type="scientific">Streptomyces incanus</name>
    <dbReference type="NCBI Taxonomy" id="887453"/>
    <lineage>
        <taxon>Bacteria</taxon>
        <taxon>Bacillati</taxon>
        <taxon>Actinomycetota</taxon>
        <taxon>Actinomycetes</taxon>
        <taxon>Kitasatosporales</taxon>
        <taxon>Streptomycetaceae</taxon>
        <taxon>Streptomyces</taxon>
    </lineage>
</organism>
<dbReference type="EMBL" id="JBHSPC010000060">
    <property type="protein sequence ID" value="MFC5672453.1"/>
    <property type="molecule type" value="Genomic_DNA"/>
</dbReference>
<protein>
    <submittedName>
        <fullName evidence="2">Tetratricopeptide repeat protein</fullName>
    </submittedName>
</protein>
<dbReference type="SUPFAM" id="SSF81901">
    <property type="entry name" value="HCP-like"/>
    <property type="match status" value="1"/>
</dbReference>
<name>A0ABW0XRG3_9ACTN</name>
<sequence length="190" mass="20874">MITSTVPALLSGLPCYTKDMTPHHSRDRRTGPIPNVQCPGLHENSTRTSIELAHLLQQEPRHDEAIAVLTPLATVGSSQAQHELAKTLEAKEKLDEAIVWYQKSAEDGTFGAAHGAVRLMLRAERASEALAWLRSISDPDASHERVECAEWVLASMGRDEEAKRVRSYGWEPDGSISTPWSITPPSSKEG</sequence>
<accession>A0ABW0XRG3</accession>
<keyword evidence="3" id="KW-1185">Reference proteome</keyword>
<comment type="caution">
    <text evidence="2">The sequence shown here is derived from an EMBL/GenBank/DDBJ whole genome shotgun (WGS) entry which is preliminary data.</text>
</comment>
<dbReference type="InterPro" id="IPR011990">
    <property type="entry name" value="TPR-like_helical_dom_sf"/>
</dbReference>
<evidence type="ECO:0000313" key="3">
    <source>
        <dbReference type="Proteomes" id="UP001596183"/>
    </source>
</evidence>
<dbReference type="Gene3D" id="1.25.40.10">
    <property type="entry name" value="Tetratricopeptide repeat domain"/>
    <property type="match status" value="1"/>
</dbReference>
<evidence type="ECO:0000313" key="2">
    <source>
        <dbReference type="EMBL" id="MFC5672453.1"/>
    </source>
</evidence>
<feature type="region of interest" description="Disordered" evidence="1">
    <location>
        <begin position="159"/>
        <end position="190"/>
    </location>
</feature>
<feature type="compositionally biased region" description="Low complexity" evidence="1">
    <location>
        <begin position="175"/>
        <end position="190"/>
    </location>
</feature>
<reference evidence="3" key="1">
    <citation type="journal article" date="2019" name="Int. J. Syst. Evol. Microbiol.">
        <title>The Global Catalogue of Microorganisms (GCM) 10K type strain sequencing project: providing services to taxonomists for standard genome sequencing and annotation.</title>
        <authorList>
            <consortium name="The Broad Institute Genomics Platform"/>
            <consortium name="The Broad Institute Genome Sequencing Center for Infectious Disease"/>
            <person name="Wu L."/>
            <person name="Ma J."/>
        </authorList>
    </citation>
    <scope>NUCLEOTIDE SEQUENCE [LARGE SCALE GENOMIC DNA]</scope>
    <source>
        <strain evidence="3">JCM 13852</strain>
    </source>
</reference>
<proteinExistence type="predicted"/>